<dbReference type="OrthoDB" id="4523591at2"/>
<evidence type="ECO:0000313" key="1">
    <source>
        <dbReference type="EMBL" id="TMR14109.1"/>
    </source>
</evidence>
<gene>
    <name evidence="1" type="ORF">ETD86_29630</name>
</gene>
<dbReference type="AlphaFoldDB" id="A0A5S4FAK0"/>
<sequence>MTLPHSIPALVPLDADRAALIAHLDASDQWERRDLARPSAYLRWTLADRIAPDMRGLRPDVTLPNDQNAPYVDEGAACADAVHTINSVAFGIDPHHNEPAVVERLIAIYHQAGPDSDIARLAAGLVETT</sequence>
<dbReference type="Proteomes" id="UP000309128">
    <property type="component" value="Unassembled WGS sequence"/>
</dbReference>
<organism evidence="1 2">
    <name type="scientific">Nonomuraea turkmeniaca</name>
    <dbReference type="NCBI Taxonomy" id="103838"/>
    <lineage>
        <taxon>Bacteria</taxon>
        <taxon>Bacillati</taxon>
        <taxon>Actinomycetota</taxon>
        <taxon>Actinomycetes</taxon>
        <taxon>Streptosporangiales</taxon>
        <taxon>Streptosporangiaceae</taxon>
        <taxon>Nonomuraea</taxon>
    </lineage>
</organism>
<dbReference type="EMBL" id="VCKY01000114">
    <property type="protein sequence ID" value="TMR14109.1"/>
    <property type="molecule type" value="Genomic_DNA"/>
</dbReference>
<accession>A0A5S4FAK0</accession>
<protein>
    <submittedName>
        <fullName evidence="1">Uncharacterized protein</fullName>
    </submittedName>
</protein>
<comment type="caution">
    <text evidence="1">The sequence shown here is derived from an EMBL/GenBank/DDBJ whole genome shotgun (WGS) entry which is preliminary data.</text>
</comment>
<keyword evidence="2" id="KW-1185">Reference proteome</keyword>
<name>A0A5S4FAK0_9ACTN</name>
<proteinExistence type="predicted"/>
<evidence type="ECO:0000313" key="2">
    <source>
        <dbReference type="Proteomes" id="UP000309128"/>
    </source>
</evidence>
<dbReference type="RefSeq" id="WP_138669560.1">
    <property type="nucleotide sequence ID" value="NZ_VCKY01000114.1"/>
</dbReference>
<reference evidence="1 2" key="1">
    <citation type="submission" date="2019-05" db="EMBL/GenBank/DDBJ databases">
        <title>Draft genome sequence of Nonomuraea turkmeniaca DSM 43926.</title>
        <authorList>
            <person name="Saricaoglu S."/>
            <person name="Isik K."/>
        </authorList>
    </citation>
    <scope>NUCLEOTIDE SEQUENCE [LARGE SCALE GENOMIC DNA]</scope>
    <source>
        <strain evidence="1 2">DSM 43926</strain>
    </source>
</reference>